<feature type="non-terminal residue" evidence="8">
    <location>
        <position position="1"/>
    </location>
</feature>
<feature type="transmembrane region" description="Helical" evidence="6">
    <location>
        <begin position="327"/>
        <end position="353"/>
    </location>
</feature>
<dbReference type="Pfam" id="PF01490">
    <property type="entry name" value="Aa_trans"/>
    <property type="match status" value="1"/>
</dbReference>
<evidence type="ECO:0000256" key="4">
    <source>
        <dbReference type="ARBA" id="ARBA00023136"/>
    </source>
</evidence>
<feature type="transmembrane region" description="Helical" evidence="6">
    <location>
        <begin position="180"/>
        <end position="198"/>
    </location>
</feature>
<keyword evidence="4 6" id="KW-0472">Membrane</keyword>
<evidence type="ECO:0000256" key="6">
    <source>
        <dbReference type="SAM" id="Phobius"/>
    </source>
</evidence>
<feature type="transmembrane region" description="Helical" evidence="6">
    <location>
        <begin position="297"/>
        <end position="321"/>
    </location>
</feature>
<feature type="transmembrane region" description="Helical" evidence="6">
    <location>
        <begin position="143"/>
        <end position="160"/>
    </location>
</feature>
<name>A0AAN8ILL7_TRICO</name>
<feature type="transmembrane region" description="Helical" evidence="6">
    <location>
        <begin position="76"/>
        <end position="97"/>
    </location>
</feature>
<sequence>EKTFFRVESKTKESPHDSAGTKSHSPQADQNEMEELENGDEAQSGRRSSLDYGDMAKEAFATRKTSLRVLGLPAKLSVNICIVLLQVGICSVFYIFVTEHIKEVFDFLFGTNLEIKIIYFVVLPFFMLLTTFQSLTFMSRVSFAGNVLMAIALVIVYVQLARSPHIPLSQLAGVTTISDAAVTSGSIMYALVAASVVLPLENKMRNPQQMLGFCGVISTSSMVVIVLYTSMGLMGYITYGSQIEGSITLNLTNNPVDFSVKVMLLLMTYCGYLIQYYPVTQMVWPIMEPYLSNSPTFLLTVANYTMRYTIVILSFLFAYTIPNLEKMIPIIGVSSGMLLVLVFPAVIESVIFWEHWKKQGVIIMYFHVILNAVYIVMGIFFLIVGVYDSVKSLNNHKHP</sequence>
<dbReference type="InterPro" id="IPR013057">
    <property type="entry name" value="AA_transpt_TM"/>
</dbReference>
<feature type="transmembrane region" description="Helical" evidence="6">
    <location>
        <begin position="210"/>
        <end position="238"/>
    </location>
</feature>
<dbReference type="AlphaFoldDB" id="A0AAN8ILL7"/>
<evidence type="ECO:0000313" key="9">
    <source>
        <dbReference type="Proteomes" id="UP001331761"/>
    </source>
</evidence>
<evidence type="ECO:0000259" key="7">
    <source>
        <dbReference type="Pfam" id="PF01490"/>
    </source>
</evidence>
<feature type="non-terminal residue" evidence="8">
    <location>
        <position position="399"/>
    </location>
</feature>
<accession>A0AAN8ILL7</accession>
<keyword evidence="2 6" id="KW-0812">Transmembrane</keyword>
<feature type="compositionally biased region" description="Acidic residues" evidence="5">
    <location>
        <begin position="31"/>
        <end position="40"/>
    </location>
</feature>
<dbReference type="Proteomes" id="UP001331761">
    <property type="component" value="Unassembled WGS sequence"/>
</dbReference>
<protein>
    <submittedName>
        <fullName evidence="8">Transmembrane amino acid transporter protein</fullName>
    </submittedName>
</protein>
<evidence type="ECO:0000256" key="3">
    <source>
        <dbReference type="ARBA" id="ARBA00022989"/>
    </source>
</evidence>
<comment type="subcellular location">
    <subcellularLocation>
        <location evidence="1">Membrane</location>
        <topology evidence="1">Multi-pass membrane protein</topology>
    </subcellularLocation>
</comment>
<feature type="region of interest" description="Disordered" evidence="5">
    <location>
        <begin position="1"/>
        <end position="48"/>
    </location>
</feature>
<dbReference type="GO" id="GO:0015179">
    <property type="term" value="F:L-amino acid transmembrane transporter activity"/>
    <property type="evidence" value="ECO:0007669"/>
    <property type="project" value="TreeGrafter"/>
</dbReference>
<proteinExistence type="predicted"/>
<keyword evidence="9" id="KW-1185">Reference proteome</keyword>
<dbReference type="EMBL" id="WIXE01014961">
    <property type="protein sequence ID" value="KAK5973862.1"/>
    <property type="molecule type" value="Genomic_DNA"/>
</dbReference>
<evidence type="ECO:0000256" key="1">
    <source>
        <dbReference type="ARBA" id="ARBA00004141"/>
    </source>
</evidence>
<comment type="caution">
    <text evidence="8">The sequence shown here is derived from an EMBL/GenBank/DDBJ whole genome shotgun (WGS) entry which is preliminary data.</text>
</comment>
<evidence type="ECO:0000313" key="8">
    <source>
        <dbReference type="EMBL" id="KAK5973862.1"/>
    </source>
</evidence>
<feature type="transmembrane region" description="Helical" evidence="6">
    <location>
        <begin position="365"/>
        <end position="387"/>
    </location>
</feature>
<organism evidence="8 9">
    <name type="scientific">Trichostrongylus colubriformis</name>
    <name type="common">Black scour worm</name>
    <dbReference type="NCBI Taxonomy" id="6319"/>
    <lineage>
        <taxon>Eukaryota</taxon>
        <taxon>Metazoa</taxon>
        <taxon>Ecdysozoa</taxon>
        <taxon>Nematoda</taxon>
        <taxon>Chromadorea</taxon>
        <taxon>Rhabditida</taxon>
        <taxon>Rhabditina</taxon>
        <taxon>Rhabditomorpha</taxon>
        <taxon>Strongyloidea</taxon>
        <taxon>Trichostrongylidae</taxon>
        <taxon>Trichostrongylus</taxon>
    </lineage>
</organism>
<evidence type="ECO:0000256" key="5">
    <source>
        <dbReference type="SAM" id="MobiDB-lite"/>
    </source>
</evidence>
<feature type="transmembrane region" description="Helical" evidence="6">
    <location>
        <begin position="117"/>
        <end position="136"/>
    </location>
</feature>
<feature type="domain" description="Amino acid transporter transmembrane" evidence="7">
    <location>
        <begin position="44"/>
        <end position="389"/>
    </location>
</feature>
<dbReference type="PANTHER" id="PTHR22950">
    <property type="entry name" value="AMINO ACID TRANSPORTER"/>
    <property type="match status" value="1"/>
</dbReference>
<evidence type="ECO:0000256" key="2">
    <source>
        <dbReference type="ARBA" id="ARBA00022692"/>
    </source>
</evidence>
<feature type="transmembrane region" description="Helical" evidence="6">
    <location>
        <begin position="258"/>
        <end position="277"/>
    </location>
</feature>
<feature type="compositionally biased region" description="Polar residues" evidence="5">
    <location>
        <begin position="20"/>
        <end position="30"/>
    </location>
</feature>
<dbReference type="GO" id="GO:0005774">
    <property type="term" value="C:vacuolar membrane"/>
    <property type="evidence" value="ECO:0007669"/>
    <property type="project" value="TreeGrafter"/>
</dbReference>
<gene>
    <name evidence="8" type="ORF">GCK32_013831</name>
</gene>
<keyword evidence="3 6" id="KW-1133">Transmembrane helix</keyword>
<feature type="compositionally biased region" description="Basic and acidic residues" evidence="5">
    <location>
        <begin position="1"/>
        <end position="16"/>
    </location>
</feature>
<reference evidence="8 9" key="1">
    <citation type="submission" date="2019-10" db="EMBL/GenBank/DDBJ databases">
        <title>Assembly and Annotation for the nematode Trichostrongylus colubriformis.</title>
        <authorList>
            <person name="Martin J."/>
        </authorList>
    </citation>
    <scope>NUCLEOTIDE SEQUENCE [LARGE SCALE GENOMIC DNA]</scope>
    <source>
        <strain evidence="8">G859</strain>
        <tissue evidence="8">Whole worm</tissue>
    </source>
</reference>
<dbReference type="PANTHER" id="PTHR22950:SF217">
    <property type="entry name" value="AMINO ACID TRANSPORTER TRANSMEMBRANE DOMAIN-CONTAINING PROTEIN"/>
    <property type="match status" value="1"/>
</dbReference>